<feature type="signal peptide" evidence="1">
    <location>
        <begin position="1"/>
        <end position="29"/>
    </location>
</feature>
<dbReference type="InterPro" id="IPR003646">
    <property type="entry name" value="SH3-like_bac-type"/>
</dbReference>
<dbReference type="AlphaFoldDB" id="A0A6M8BFL8"/>
<keyword evidence="1" id="KW-0732">Signal</keyword>
<evidence type="ECO:0000256" key="1">
    <source>
        <dbReference type="SAM" id="SignalP"/>
    </source>
</evidence>
<dbReference type="EMBL" id="CP053661">
    <property type="protein sequence ID" value="QKD83086.1"/>
    <property type="molecule type" value="Genomic_DNA"/>
</dbReference>
<feature type="domain" description="SH3b" evidence="2">
    <location>
        <begin position="29"/>
        <end position="92"/>
    </location>
</feature>
<accession>A0A6M8BFL8</accession>
<dbReference type="SMART" id="SM00287">
    <property type="entry name" value="SH3b"/>
    <property type="match status" value="1"/>
</dbReference>
<evidence type="ECO:0000259" key="2">
    <source>
        <dbReference type="PROSITE" id="PS51781"/>
    </source>
</evidence>
<name>A0A6M8BFL8_9CYAN</name>
<dbReference type="PROSITE" id="PS51781">
    <property type="entry name" value="SH3B"/>
    <property type="match status" value="1"/>
</dbReference>
<sequence length="214" mass="22715">MIHMRVKHWIAGGLAACSALVIAATAALAQVATVTANELNVRSGPGTSFPVTFVLRRGDRVEIIRRQGNWAFVVGERGGEGWVFGQYLSTTTPSPAPSPTPTNDVFRGTGTIDNARYNGSGEAQLVIGRQNRNGSFSLTGGRFNVEYIGTVRSNFEGAVELQINQFRSSEMGYRTVSASGTCNIQTSGGTSVSRSFCSVTGSGIDHGRSNFSGR</sequence>
<feature type="chain" id="PRO_5026723030" evidence="1">
    <location>
        <begin position="30"/>
        <end position="214"/>
    </location>
</feature>
<evidence type="ECO:0000313" key="3">
    <source>
        <dbReference type="EMBL" id="QKD83086.1"/>
    </source>
</evidence>
<dbReference type="Pfam" id="PF08239">
    <property type="entry name" value="SH3_3"/>
    <property type="match status" value="1"/>
</dbReference>
<reference evidence="3 4" key="1">
    <citation type="submission" date="2020-05" db="EMBL/GenBank/DDBJ databases">
        <title>Complete genome sequence of of a novel Thermoleptolyngbya strain isolated from hot springs of Ganzi, Sichuan China.</title>
        <authorList>
            <person name="Tang J."/>
            <person name="Daroch M."/>
            <person name="Li L."/>
            <person name="Waleron K."/>
            <person name="Waleron M."/>
            <person name="Waleron M."/>
        </authorList>
    </citation>
    <scope>NUCLEOTIDE SEQUENCE [LARGE SCALE GENOMIC DNA]</scope>
    <source>
        <strain evidence="3 4">PKUAC-SCTA183</strain>
    </source>
</reference>
<dbReference type="Gene3D" id="2.30.30.40">
    <property type="entry name" value="SH3 Domains"/>
    <property type="match status" value="1"/>
</dbReference>
<dbReference type="Proteomes" id="UP000505210">
    <property type="component" value="Chromosome"/>
</dbReference>
<proteinExistence type="predicted"/>
<organism evidence="3 4">
    <name type="scientific">Thermoleptolyngbya sichuanensis A183</name>
    <dbReference type="NCBI Taxonomy" id="2737172"/>
    <lineage>
        <taxon>Bacteria</taxon>
        <taxon>Bacillati</taxon>
        <taxon>Cyanobacteriota</taxon>
        <taxon>Cyanophyceae</taxon>
        <taxon>Oculatellales</taxon>
        <taxon>Oculatellaceae</taxon>
        <taxon>Thermoleptolyngbya</taxon>
        <taxon>Thermoleptolyngbya sichuanensis</taxon>
    </lineage>
</organism>
<protein>
    <submittedName>
        <fullName evidence="3">SH3 domain-containing protein</fullName>
    </submittedName>
</protein>
<keyword evidence="4" id="KW-1185">Reference proteome</keyword>
<dbReference type="RefSeq" id="WP_172356494.1">
    <property type="nucleotide sequence ID" value="NZ_CP053661.1"/>
</dbReference>
<gene>
    <name evidence="3" type="ORF">HPC62_13580</name>
</gene>
<dbReference type="KEGG" id="theu:HPC62_13580"/>
<evidence type="ECO:0000313" key="4">
    <source>
        <dbReference type="Proteomes" id="UP000505210"/>
    </source>
</evidence>